<accession>A0AAE8M9Q7</accession>
<dbReference type="AlphaFoldDB" id="A0AAE8M9Q7"/>
<keyword evidence="3" id="KW-1185">Reference proteome</keyword>
<dbReference type="InterPro" id="IPR029062">
    <property type="entry name" value="Class_I_gatase-like"/>
</dbReference>
<dbReference type="InterPro" id="IPR044992">
    <property type="entry name" value="ChyE-like"/>
</dbReference>
<organism evidence="2 3">
    <name type="scientific">Fusarium torulosum</name>
    <dbReference type="NCBI Taxonomy" id="33205"/>
    <lineage>
        <taxon>Eukaryota</taxon>
        <taxon>Fungi</taxon>
        <taxon>Dikarya</taxon>
        <taxon>Ascomycota</taxon>
        <taxon>Pezizomycotina</taxon>
        <taxon>Sordariomycetes</taxon>
        <taxon>Hypocreomycetidae</taxon>
        <taxon>Hypocreales</taxon>
        <taxon>Nectriaceae</taxon>
        <taxon>Fusarium</taxon>
    </lineage>
</organism>
<evidence type="ECO:0000259" key="1">
    <source>
        <dbReference type="Pfam" id="PF00117"/>
    </source>
</evidence>
<dbReference type="EMBL" id="ONZP01000222">
    <property type="protein sequence ID" value="SPJ78242.1"/>
    <property type="molecule type" value="Genomic_DNA"/>
</dbReference>
<evidence type="ECO:0000313" key="2">
    <source>
        <dbReference type="EMBL" id="SPJ78242.1"/>
    </source>
</evidence>
<dbReference type="PANTHER" id="PTHR42695:SF5">
    <property type="entry name" value="GLUTAMINE AMIDOTRANSFERASE YLR126C-RELATED"/>
    <property type="match status" value="1"/>
</dbReference>
<dbReference type="Proteomes" id="UP001187734">
    <property type="component" value="Unassembled WGS sequence"/>
</dbReference>
<dbReference type="Gene3D" id="3.40.50.880">
    <property type="match status" value="1"/>
</dbReference>
<dbReference type="Pfam" id="PF00117">
    <property type="entry name" value="GATase"/>
    <property type="match status" value="1"/>
</dbReference>
<name>A0AAE8M9Q7_9HYPO</name>
<evidence type="ECO:0000313" key="3">
    <source>
        <dbReference type="Proteomes" id="UP001187734"/>
    </source>
</evidence>
<protein>
    <submittedName>
        <fullName evidence="2">Related to P.aeruginosa anthranilate synthase component II</fullName>
    </submittedName>
</protein>
<reference evidence="2" key="1">
    <citation type="submission" date="2018-03" db="EMBL/GenBank/DDBJ databases">
        <authorList>
            <person name="Guldener U."/>
        </authorList>
    </citation>
    <scope>NUCLEOTIDE SEQUENCE</scope>
</reference>
<dbReference type="PROSITE" id="PS51273">
    <property type="entry name" value="GATASE_TYPE_1"/>
    <property type="match status" value="1"/>
</dbReference>
<dbReference type="InterPro" id="IPR017926">
    <property type="entry name" value="GATASE"/>
</dbReference>
<dbReference type="PANTHER" id="PTHR42695">
    <property type="entry name" value="GLUTAMINE AMIDOTRANSFERASE YLR126C-RELATED"/>
    <property type="match status" value="1"/>
</dbReference>
<sequence>MAHQNFRVAILQNFILEETGGRPMIDRISNLIIQSNSNAEITIHAPIQGDEFPDLDSHDLIILTGGPFNLLQDNKPSWVTETLNFIEAATSRQAKLKILGICWGQQAIALALGGSLEKSKRGHCIGVETIALNSDGALFFNAKSLNIHKNHEIAVADIGPHLSCLAPNNEVLLSKDNHILTFQGHPEMDADLSRLFVTTDDKSPSPRPELSTNLRPIDTPHDGEVIFAAVMKWASENVALR</sequence>
<dbReference type="GO" id="GO:0005829">
    <property type="term" value="C:cytosol"/>
    <property type="evidence" value="ECO:0007669"/>
    <property type="project" value="TreeGrafter"/>
</dbReference>
<gene>
    <name evidence="2" type="ORF">FTOL_06631</name>
</gene>
<dbReference type="SUPFAM" id="SSF52317">
    <property type="entry name" value="Class I glutamine amidotransferase-like"/>
    <property type="match status" value="1"/>
</dbReference>
<proteinExistence type="predicted"/>
<feature type="domain" description="Glutamine amidotransferase" evidence="1">
    <location>
        <begin position="54"/>
        <end position="189"/>
    </location>
</feature>
<comment type="caution">
    <text evidence="2">The sequence shown here is derived from an EMBL/GenBank/DDBJ whole genome shotgun (WGS) entry which is preliminary data.</text>
</comment>